<sequence length="112" mass="12550">MVQLQAGKHLLKRKIATGALAVTLFSFIIAFYQPTGKGRAHFVSFLSFAFRQYFALDRARCFPGLFLDGPTACSFSKTAHLPSCLREFSCSGRDLAFIYELSLGNIYLKRIT</sequence>
<protein>
    <submittedName>
        <fullName evidence="2">Uncharacterized protein</fullName>
    </submittedName>
</protein>
<dbReference type="RefSeq" id="WP_139325403.1">
    <property type="nucleotide sequence ID" value="NZ_FTLX01000001.1"/>
</dbReference>
<evidence type="ECO:0000313" key="3">
    <source>
        <dbReference type="Proteomes" id="UP000186385"/>
    </source>
</evidence>
<dbReference type="EMBL" id="FTLX01000001">
    <property type="protein sequence ID" value="SIP96709.1"/>
    <property type="molecule type" value="Genomic_DNA"/>
</dbReference>
<feature type="transmembrane region" description="Helical" evidence="1">
    <location>
        <begin position="15"/>
        <end position="32"/>
    </location>
</feature>
<gene>
    <name evidence="2" type="ORF">SAMN05443094_101306</name>
</gene>
<name>A0A1N6NX84_9BACI</name>
<reference evidence="2 3" key="1">
    <citation type="submission" date="2017-01" db="EMBL/GenBank/DDBJ databases">
        <authorList>
            <person name="Mah S.A."/>
            <person name="Swanson W.J."/>
            <person name="Moy G.W."/>
            <person name="Vacquier V.D."/>
        </authorList>
    </citation>
    <scope>NUCLEOTIDE SEQUENCE [LARGE SCALE GENOMIC DNA]</scope>
    <source>
        <strain evidence="2 3">NIO-1016</strain>
    </source>
</reference>
<accession>A0A1N6NX84</accession>
<organism evidence="2 3">
    <name type="scientific">Domibacillus enclensis</name>
    <dbReference type="NCBI Taxonomy" id="1017273"/>
    <lineage>
        <taxon>Bacteria</taxon>
        <taxon>Bacillati</taxon>
        <taxon>Bacillota</taxon>
        <taxon>Bacilli</taxon>
        <taxon>Bacillales</taxon>
        <taxon>Bacillaceae</taxon>
        <taxon>Domibacillus</taxon>
    </lineage>
</organism>
<evidence type="ECO:0000256" key="1">
    <source>
        <dbReference type="SAM" id="Phobius"/>
    </source>
</evidence>
<dbReference type="STRING" id="1017273.SAMN05443094_101306"/>
<keyword evidence="1" id="KW-1133">Transmembrane helix</keyword>
<dbReference type="AlphaFoldDB" id="A0A1N6NX84"/>
<keyword evidence="1" id="KW-0472">Membrane</keyword>
<evidence type="ECO:0000313" key="2">
    <source>
        <dbReference type="EMBL" id="SIP96709.1"/>
    </source>
</evidence>
<proteinExistence type="predicted"/>
<dbReference type="Proteomes" id="UP000186385">
    <property type="component" value="Unassembled WGS sequence"/>
</dbReference>
<keyword evidence="1" id="KW-0812">Transmembrane</keyword>